<dbReference type="Proteomes" id="UP000703661">
    <property type="component" value="Unassembled WGS sequence"/>
</dbReference>
<name>A0A9P6N196_9FUNG</name>
<accession>A0A9P6N196</accession>
<keyword evidence="8 10" id="KW-0472">Membrane</keyword>
<dbReference type="PROSITE" id="PS50893">
    <property type="entry name" value="ABC_TRANSPORTER_2"/>
    <property type="match status" value="2"/>
</dbReference>
<keyword evidence="3 10" id="KW-0812">Transmembrane</keyword>
<evidence type="ECO:0000256" key="6">
    <source>
        <dbReference type="ARBA" id="ARBA00022840"/>
    </source>
</evidence>
<dbReference type="InterPro" id="IPR056227">
    <property type="entry name" value="TMD0_ABC"/>
</dbReference>
<evidence type="ECO:0000256" key="10">
    <source>
        <dbReference type="SAM" id="Phobius"/>
    </source>
</evidence>
<dbReference type="InterPro" id="IPR036640">
    <property type="entry name" value="ABC1_TM_sf"/>
</dbReference>
<dbReference type="PANTHER" id="PTHR24223:SF443">
    <property type="entry name" value="MULTIDRUG-RESISTANCE LIKE PROTEIN 1, ISOFORM I"/>
    <property type="match status" value="1"/>
</dbReference>
<feature type="transmembrane region" description="Helical" evidence="10">
    <location>
        <begin position="163"/>
        <end position="180"/>
    </location>
</feature>
<dbReference type="InterPro" id="IPR050173">
    <property type="entry name" value="ABC_transporter_C-like"/>
</dbReference>
<evidence type="ECO:0000259" key="12">
    <source>
        <dbReference type="PROSITE" id="PS50929"/>
    </source>
</evidence>
<feature type="domain" description="ABC transmembrane type-1" evidence="12">
    <location>
        <begin position="1024"/>
        <end position="1140"/>
    </location>
</feature>
<dbReference type="GO" id="GO:0005524">
    <property type="term" value="F:ATP binding"/>
    <property type="evidence" value="ECO:0007669"/>
    <property type="project" value="UniProtKB-KW"/>
</dbReference>
<gene>
    <name evidence="13" type="ORF">BGZ80_004746</name>
</gene>
<dbReference type="PANTHER" id="PTHR24223">
    <property type="entry name" value="ATP-BINDING CASSETTE SUB-FAMILY C"/>
    <property type="match status" value="1"/>
</dbReference>
<feature type="domain" description="ABC transporter" evidence="11">
    <location>
        <begin position="1176"/>
        <end position="1434"/>
    </location>
</feature>
<feature type="compositionally biased region" description="Acidic residues" evidence="9">
    <location>
        <begin position="885"/>
        <end position="895"/>
    </location>
</feature>
<feature type="transmembrane region" description="Helical" evidence="10">
    <location>
        <begin position="33"/>
        <end position="52"/>
    </location>
</feature>
<evidence type="ECO:0000256" key="1">
    <source>
        <dbReference type="ARBA" id="ARBA00004128"/>
    </source>
</evidence>
<feature type="transmembrane region" description="Helical" evidence="10">
    <location>
        <begin position="314"/>
        <end position="332"/>
    </location>
</feature>
<dbReference type="Gene3D" id="1.20.1560.10">
    <property type="entry name" value="ABC transporter type 1, transmembrane domain"/>
    <property type="match status" value="2"/>
</dbReference>
<feature type="domain" description="ABC transmembrane type-1" evidence="12">
    <location>
        <begin position="281"/>
        <end position="562"/>
    </location>
</feature>
<keyword evidence="7 10" id="KW-1133">Transmembrane helix</keyword>
<dbReference type="CDD" id="cd03244">
    <property type="entry name" value="ABCC_MRP_domain2"/>
    <property type="match status" value="1"/>
</dbReference>
<keyword evidence="6" id="KW-0067">ATP-binding</keyword>
<feature type="transmembrane region" description="Helical" evidence="10">
    <location>
        <begin position="261"/>
        <end position="294"/>
    </location>
</feature>
<dbReference type="SMART" id="SM00382">
    <property type="entry name" value="AAA"/>
    <property type="match status" value="2"/>
</dbReference>
<feature type="transmembrane region" description="Helical" evidence="10">
    <location>
        <begin position="126"/>
        <end position="147"/>
    </location>
</feature>
<dbReference type="InterPro" id="IPR003439">
    <property type="entry name" value="ABC_transporter-like_ATP-bd"/>
</dbReference>
<dbReference type="Gene3D" id="3.40.50.300">
    <property type="entry name" value="P-loop containing nucleotide triphosphate hydrolases"/>
    <property type="match status" value="2"/>
</dbReference>
<proteinExistence type="predicted"/>
<keyword evidence="14" id="KW-1185">Reference proteome</keyword>
<feature type="domain" description="ABC transporter" evidence="11">
    <location>
        <begin position="622"/>
        <end position="851"/>
    </location>
</feature>
<feature type="transmembrane region" description="Helical" evidence="10">
    <location>
        <begin position="531"/>
        <end position="547"/>
    </location>
</feature>
<dbReference type="InterPro" id="IPR003593">
    <property type="entry name" value="AAA+_ATPase"/>
</dbReference>
<feature type="transmembrane region" description="Helical" evidence="10">
    <location>
        <begin position="97"/>
        <end position="114"/>
    </location>
</feature>
<dbReference type="InterPro" id="IPR011527">
    <property type="entry name" value="ABC1_TM_dom"/>
</dbReference>
<dbReference type="FunFam" id="3.40.50.300:FF:000997">
    <property type="entry name" value="Multidrug resistance-associated protein 1"/>
    <property type="match status" value="1"/>
</dbReference>
<dbReference type="InterPro" id="IPR044746">
    <property type="entry name" value="ABCC_6TM_D1"/>
</dbReference>
<keyword evidence="4" id="KW-0677">Repeat</keyword>
<dbReference type="FunFam" id="3.40.50.300:FF:000604">
    <property type="entry name" value="ABC transporter B family member 28"/>
    <property type="match status" value="1"/>
</dbReference>
<feature type="region of interest" description="Disordered" evidence="9">
    <location>
        <begin position="863"/>
        <end position="895"/>
    </location>
</feature>
<dbReference type="FunFam" id="1.20.1560.10:FF:000006">
    <property type="entry name" value="ATP-binding cassette, sub-family C (CFTR/MRP), member 9"/>
    <property type="match status" value="1"/>
</dbReference>
<evidence type="ECO:0000256" key="3">
    <source>
        <dbReference type="ARBA" id="ARBA00022692"/>
    </source>
</evidence>
<sequence length="1439" mass="160912">MASIGGLSWCDSQGWGPLNENGVSLVPCFQNTVLLGLPAVAASIVFLLRATYLRRHGIQHHLGNTFAYWPSQFALLVATVTLLANLLIASVDVFSDYFAYGSLLVAWILAIRLNRFESQYEIRSSSFIFVFELYSIAATFITLYSFYVQQSERQDLKYDPHKFLVIYFFSILSAFFFEALPRGCTHVQLQSSANAHDKANLFSRWVFHYMQPIISLGYRRPLTPNDIRDTMPKKINTDHGYQLLSKNWDISKKDETKTPSLVWVIAKTFFLPFIIMVSIHLVASAIQFTLPVLIGEILKFIESDDPNEPKLRGAILALGMLFVNITVSILTGQHQKQNVELGLEIRNALISLIYRKALVLSPDSRNKATIGSITNHMSTDAEKWTKDLVWVPYWITVPFEILVATVMLYRILGWSVLCGLSMVVIITPIQGWAGQFFDDAMDAKGEAMDSRVRLMSELLSNIKNIKMYGYEPAFKKKVETHRSKEIRLLRKCGVVLSFLSIVFTCMPLFMAFVSFAVYASVGGPGFSHGDMNARVVFVSVSLFGLLNRPIGVMSNVMETTISLRVSCRRIQKFLLMEEIDSDAVRRSPTLPEDNSAPLVLIENATFAWSNGQTKEDESDSDVDGDDETTALLIADTARSNEPTLVDISLSFARRTLNAIVGRVGQGKSSLLSAIIGDMYKREGNVKVFGSIAYTPQHAWIINATVRDNIVFGKKFDQEKYDQILFASGLLPDLEILAAGDQTEIGERGINLSGGQKQRVSLARAAYQDADIYLLDDPLSAVDAHVDQHLWDNLLGPNGLLKDKTRILVTHGIHRLEQVDHILVIKDGKIAEAGRFSHLMAAKDTFYRLISEFSISHGSEMKSQQSSLGVGDESEAATVVEGGDSPNDDEDDEDDVDGSLIEKEGVRATIVGWETFKVYYNAMSIYYFVVSILLFIVWEAFQQGVPVWLEYWARVAETTTHSPFYFLVVYAVLVFVFIAVDVYLTYVVNVHACPAGWNAPTHHIRNPCLRLRSPCYGLGPVDIMLRRLESILKSPLYQHFGETLNGISSIRAMNINSGFVERNAINSDLSANAHYAAAMTNRWLNIRLEVLTSIVVFVAALMAVWNRDTLSPSMAGLALSGTVYLTYNTIWTLRSYCDLSAELVAVERVHEYSNRHTEAPEFIGTRLPQGWPQKGHIVFKNYSARYREGLDLVIKNISFKAQPGEHIGIVGRTGAGKSSLTLALFRIIEAANSYWARASAQEELSNTSNVDNLINGGSIEIDGIDISTLGLRELRQHLSIIPQDPTLFSGTVRENLDPFNEATDAELWEALERAHLKSHIASLEGGLSYEVAQNGENFSVGQRSLICLARALLRKTKILVLDEATAAVDVETDELIQKTIRKEFKDRTILTIAHRIKTIMDSDKILVLEEGRIQEYDTPAVLLHKKGLFYRLAEQAGEVR</sequence>
<evidence type="ECO:0000313" key="14">
    <source>
        <dbReference type="Proteomes" id="UP000703661"/>
    </source>
</evidence>
<dbReference type="InterPro" id="IPR017871">
    <property type="entry name" value="ABC_transporter-like_CS"/>
</dbReference>
<evidence type="ECO:0000256" key="7">
    <source>
        <dbReference type="ARBA" id="ARBA00022989"/>
    </source>
</evidence>
<reference evidence="13" key="1">
    <citation type="journal article" date="2020" name="Fungal Divers.">
        <title>Resolving the Mortierellaceae phylogeny through synthesis of multi-gene phylogenetics and phylogenomics.</title>
        <authorList>
            <person name="Vandepol N."/>
            <person name="Liber J."/>
            <person name="Desiro A."/>
            <person name="Na H."/>
            <person name="Kennedy M."/>
            <person name="Barry K."/>
            <person name="Grigoriev I.V."/>
            <person name="Miller A.N."/>
            <person name="O'Donnell K."/>
            <person name="Stajich J.E."/>
            <person name="Bonito G."/>
        </authorList>
    </citation>
    <scope>NUCLEOTIDE SEQUENCE</scope>
    <source>
        <strain evidence="13">NRRL 2769</strain>
    </source>
</reference>
<feature type="transmembrane region" description="Helical" evidence="10">
    <location>
        <begin position="388"/>
        <end position="408"/>
    </location>
</feature>
<keyword evidence="2" id="KW-0813">Transport</keyword>
<protein>
    <submittedName>
        <fullName evidence="13">Uncharacterized protein</fullName>
    </submittedName>
</protein>
<dbReference type="CDD" id="cd03250">
    <property type="entry name" value="ABCC_MRP_domain1"/>
    <property type="match status" value="1"/>
</dbReference>
<dbReference type="CDD" id="cd18579">
    <property type="entry name" value="ABC_6TM_ABCC_D1"/>
    <property type="match status" value="1"/>
</dbReference>
<dbReference type="Pfam" id="PF00664">
    <property type="entry name" value="ABC_membrane"/>
    <property type="match status" value="2"/>
</dbReference>
<dbReference type="GO" id="GO:0016887">
    <property type="term" value="F:ATP hydrolysis activity"/>
    <property type="evidence" value="ECO:0007669"/>
    <property type="project" value="InterPro"/>
</dbReference>
<evidence type="ECO:0000256" key="4">
    <source>
        <dbReference type="ARBA" id="ARBA00022737"/>
    </source>
</evidence>
<dbReference type="InterPro" id="IPR027417">
    <property type="entry name" value="P-loop_NTPase"/>
</dbReference>
<dbReference type="Pfam" id="PF00005">
    <property type="entry name" value="ABC_tran"/>
    <property type="match status" value="2"/>
</dbReference>
<feature type="transmembrane region" description="Helical" evidence="10">
    <location>
        <begin position="492"/>
        <end position="519"/>
    </location>
</feature>
<dbReference type="SUPFAM" id="SSF90123">
    <property type="entry name" value="ABC transporter transmembrane region"/>
    <property type="match status" value="2"/>
</dbReference>
<evidence type="ECO:0000256" key="9">
    <source>
        <dbReference type="SAM" id="MobiDB-lite"/>
    </source>
</evidence>
<dbReference type="SUPFAM" id="SSF52540">
    <property type="entry name" value="P-loop containing nucleoside triphosphate hydrolases"/>
    <property type="match status" value="2"/>
</dbReference>
<keyword evidence="5" id="KW-0547">Nucleotide-binding</keyword>
<comment type="subcellular location">
    <subcellularLocation>
        <location evidence="1">Vacuole membrane</location>
        <topology evidence="1">Multi-pass membrane protein</topology>
    </subcellularLocation>
</comment>
<dbReference type="Pfam" id="PF24357">
    <property type="entry name" value="TMD0_ABC"/>
    <property type="match status" value="1"/>
</dbReference>
<feature type="transmembrane region" description="Helical" evidence="10">
    <location>
        <begin position="73"/>
        <end position="91"/>
    </location>
</feature>
<feature type="transmembrane region" description="Helical" evidence="10">
    <location>
        <begin position="414"/>
        <end position="434"/>
    </location>
</feature>
<dbReference type="EMBL" id="JAAAID010000239">
    <property type="protein sequence ID" value="KAG0020110.1"/>
    <property type="molecule type" value="Genomic_DNA"/>
</dbReference>
<evidence type="ECO:0000259" key="11">
    <source>
        <dbReference type="PROSITE" id="PS50893"/>
    </source>
</evidence>
<comment type="caution">
    <text evidence="13">The sequence shown here is derived from an EMBL/GenBank/DDBJ whole genome shotgun (WGS) entry which is preliminary data.</text>
</comment>
<dbReference type="PROSITE" id="PS00211">
    <property type="entry name" value="ABC_TRANSPORTER_1"/>
    <property type="match status" value="2"/>
</dbReference>
<feature type="transmembrane region" description="Helical" evidence="10">
    <location>
        <begin position="963"/>
        <end position="983"/>
    </location>
</feature>
<dbReference type="GO" id="GO:0140359">
    <property type="term" value="F:ABC-type transporter activity"/>
    <property type="evidence" value="ECO:0007669"/>
    <property type="project" value="InterPro"/>
</dbReference>
<evidence type="ECO:0000256" key="8">
    <source>
        <dbReference type="ARBA" id="ARBA00023136"/>
    </source>
</evidence>
<dbReference type="PROSITE" id="PS50929">
    <property type="entry name" value="ABC_TM1F"/>
    <property type="match status" value="2"/>
</dbReference>
<evidence type="ECO:0000256" key="5">
    <source>
        <dbReference type="ARBA" id="ARBA00022741"/>
    </source>
</evidence>
<feature type="transmembrane region" description="Helical" evidence="10">
    <location>
        <begin position="1087"/>
        <end position="1104"/>
    </location>
</feature>
<dbReference type="GO" id="GO:0000329">
    <property type="term" value="C:fungal-type vacuole membrane"/>
    <property type="evidence" value="ECO:0007669"/>
    <property type="project" value="UniProtKB-ARBA"/>
</dbReference>
<organism evidence="13 14">
    <name type="scientific">Entomortierella chlamydospora</name>
    <dbReference type="NCBI Taxonomy" id="101097"/>
    <lineage>
        <taxon>Eukaryota</taxon>
        <taxon>Fungi</taxon>
        <taxon>Fungi incertae sedis</taxon>
        <taxon>Mucoromycota</taxon>
        <taxon>Mortierellomycotina</taxon>
        <taxon>Mortierellomycetes</taxon>
        <taxon>Mortierellales</taxon>
        <taxon>Mortierellaceae</taxon>
        <taxon>Entomortierella</taxon>
    </lineage>
</organism>
<feature type="transmembrane region" description="Helical" evidence="10">
    <location>
        <begin position="924"/>
        <end position="943"/>
    </location>
</feature>
<evidence type="ECO:0000313" key="13">
    <source>
        <dbReference type="EMBL" id="KAG0020110.1"/>
    </source>
</evidence>
<evidence type="ECO:0000256" key="2">
    <source>
        <dbReference type="ARBA" id="ARBA00022448"/>
    </source>
</evidence>